<dbReference type="EMBL" id="FCOI02000003">
    <property type="protein sequence ID" value="SAK50045.1"/>
    <property type="molecule type" value="Genomic_DNA"/>
</dbReference>
<name>A0A157ZX16_9BURK</name>
<dbReference type="Pfam" id="PF23892">
    <property type="entry name" value="Ig_CycH"/>
    <property type="match status" value="1"/>
</dbReference>
<dbReference type="Proteomes" id="UP000054624">
    <property type="component" value="Unassembled WGS sequence"/>
</dbReference>
<evidence type="ECO:0000313" key="2">
    <source>
        <dbReference type="EMBL" id="SAK50045.1"/>
    </source>
</evidence>
<dbReference type="AlphaFoldDB" id="A0A157ZX16"/>
<gene>
    <name evidence="2" type="ORF">AWB76_01407</name>
</gene>
<reference evidence="3" key="1">
    <citation type="submission" date="2016-01" db="EMBL/GenBank/DDBJ databases">
        <authorList>
            <person name="Peeters Charlotte."/>
        </authorList>
    </citation>
    <scope>NUCLEOTIDE SEQUENCE [LARGE SCALE GENOMIC DNA]</scope>
</reference>
<feature type="domain" description="Cytochrome c-type biogenesis protein H Ig-like" evidence="1">
    <location>
        <begin position="31"/>
        <end position="137"/>
    </location>
</feature>
<dbReference type="InterPro" id="IPR056412">
    <property type="entry name" value="Ig_CycH"/>
</dbReference>
<keyword evidence="3" id="KW-1185">Reference proteome</keyword>
<sequence>MPDLAPYIAQQAQKNIDKTRSIFATGSAASLEVRVRLSPALTQRVRPTDTVFVYALADDGSRMPLAVQRLSANQFPATVYLDDSMSMTPSRRLSDFAHVSIDARVSATGQARPAPGDLTGSSGPVSTKDAGVIEVTIGEFVR</sequence>
<proteinExistence type="predicted"/>
<dbReference type="STRING" id="1777137.AWB76_01407"/>
<dbReference type="RefSeq" id="WP_244173243.1">
    <property type="nucleotide sequence ID" value="NZ_FCOI02000003.1"/>
</dbReference>
<protein>
    <recommendedName>
        <fullName evidence="1">Cytochrome c-type biogenesis protein H Ig-like domain-containing protein</fullName>
    </recommendedName>
</protein>
<evidence type="ECO:0000259" key="1">
    <source>
        <dbReference type="Pfam" id="PF23892"/>
    </source>
</evidence>
<evidence type="ECO:0000313" key="3">
    <source>
        <dbReference type="Proteomes" id="UP000054624"/>
    </source>
</evidence>
<organism evidence="2 3">
    <name type="scientific">Caballeronia temeraria</name>
    <dbReference type="NCBI Taxonomy" id="1777137"/>
    <lineage>
        <taxon>Bacteria</taxon>
        <taxon>Pseudomonadati</taxon>
        <taxon>Pseudomonadota</taxon>
        <taxon>Betaproteobacteria</taxon>
        <taxon>Burkholderiales</taxon>
        <taxon>Burkholderiaceae</taxon>
        <taxon>Caballeronia</taxon>
    </lineage>
</organism>
<accession>A0A157ZX16</accession>